<dbReference type="AlphaFoldDB" id="A0A3D9DZG1"/>
<comment type="caution">
    <text evidence="1">The sequence shown here is derived from an EMBL/GenBank/DDBJ whole genome shotgun (WGS) entry which is preliminary data.</text>
</comment>
<dbReference type="InterPro" id="IPR011009">
    <property type="entry name" value="Kinase-like_dom_sf"/>
</dbReference>
<dbReference type="Proteomes" id="UP000256334">
    <property type="component" value="Unassembled WGS sequence"/>
</dbReference>
<name>A0A3D9DZG1_9GAMM</name>
<keyword evidence="2" id="KW-1185">Reference proteome</keyword>
<sequence>MHDNTRPNNGHQHKVLFYQNVICILKEGQPLPVPFINKGCLCMSPSCELTERLSFFLGRQLIAQPLDWEDASNWRWKSDSLSPEMIRMARTSINDPFWHGLWALFGFDRWAHAEHLTRLAGNLPAHLPMPPLPMTWLGTLQGAPVWSLPWRAGRTAGMDTSFTSRLGEQIGRLHAVPVSGWGHPLATVWPLSAWPQRVKRYLDQYLPPAVLRDLPARIPVPDSAVWCLPDLRDDQFIEGVTDWCWSDWEALVWAPREFDWALIELLIMDPDQQRHFLDRYWQFCDAIDIGAHRRICRAILWQFNCFGPCPWPQVRDAHCWLDYP</sequence>
<dbReference type="SUPFAM" id="SSF56112">
    <property type="entry name" value="Protein kinase-like (PK-like)"/>
    <property type="match status" value="1"/>
</dbReference>
<protein>
    <recommendedName>
        <fullName evidence="3">Aminoglycoside phosphotransferase domain-containing protein</fullName>
    </recommendedName>
</protein>
<organism evidence="1 2">
    <name type="scientific">Kushneria indalinina DSM 14324</name>
    <dbReference type="NCBI Taxonomy" id="1122140"/>
    <lineage>
        <taxon>Bacteria</taxon>
        <taxon>Pseudomonadati</taxon>
        <taxon>Pseudomonadota</taxon>
        <taxon>Gammaproteobacteria</taxon>
        <taxon>Oceanospirillales</taxon>
        <taxon>Halomonadaceae</taxon>
        <taxon>Kushneria</taxon>
    </lineage>
</organism>
<reference evidence="1 2" key="1">
    <citation type="submission" date="2018-07" db="EMBL/GenBank/DDBJ databases">
        <title>Genomic Encyclopedia of Type Strains, Phase IV (KMG-IV): sequencing the most valuable type-strain genomes for metagenomic binning, comparative biology and taxonomic classification.</title>
        <authorList>
            <person name="Goeker M."/>
        </authorList>
    </citation>
    <scope>NUCLEOTIDE SEQUENCE [LARGE SCALE GENOMIC DNA]</scope>
    <source>
        <strain evidence="1 2">DSM 14324</strain>
    </source>
</reference>
<proteinExistence type="predicted"/>
<evidence type="ECO:0008006" key="3">
    <source>
        <dbReference type="Google" id="ProtNLM"/>
    </source>
</evidence>
<accession>A0A3D9DZG1</accession>
<gene>
    <name evidence="1" type="ORF">C8D72_0871</name>
</gene>
<evidence type="ECO:0000313" key="1">
    <source>
        <dbReference type="EMBL" id="REC96192.1"/>
    </source>
</evidence>
<dbReference type="EMBL" id="QRDJ01000006">
    <property type="protein sequence ID" value="REC96192.1"/>
    <property type="molecule type" value="Genomic_DNA"/>
</dbReference>
<evidence type="ECO:0000313" key="2">
    <source>
        <dbReference type="Proteomes" id="UP000256334"/>
    </source>
</evidence>